<evidence type="ECO:0000256" key="3">
    <source>
        <dbReference type="ARBA" id="ARBA00023002"/>
    </source>
</evidence>
<dbReference type="SUPFAM" id="SSF50129">
    <property type="entry name" value="GroES-like"/>
    <property type="match status" value="1"/>
</dbReference>
<keyword evidence="3" id="KW-0560">Oxidoreductase</keyword>
<feature type="domain" description="Enoyl reductase (ER)" evidence="4">
    <location>
        <begin position="7"/>
        <end position="340"/>
    </location>
</feature>
<evidence type="ECO:0000313" key="5">
    <source>
        <dbReference type="EMBL" id="MFD2701894.1"/>
    </source>
</evidence>
<reference evidence="6" key="1">
    <citation type="journal article" date="2019" name="Int. J. Syst. Evol. Microbiol.">
        <title>The Global Catalogue of Microorganisms (GCM) 10K type strain sequencing project: providing services to taxonomists for standard genome sequencing and annotation.</title>
        <authorList>
            <consortium name="The Broad Institute Genomics Platform"/>
            <consortium name="The Broad Institute Genome Sequencing Center for Infectious Disease"/>
            <person name="Wu L."/>
            <person name="Ma J."/>
        </authorList>
    </citation>
    <scope>NUCLEOTIDE SEQUENCE [LARGE SCALE GENOMIC DNA]</scope>
    <source>
        <strain evidence="6">KCTC 33849</strain>
    </source>
</reference>
<keyword evidence="1" id="KW-0479">Metal-binding</keyword>
<dbReference type="Pfam" id="PF08240">
    <property type="entry name" value="ADH_N"/>
    <property type="match status" value="1"/>
</dbReference>
<dbReference type="SUPFAM" id="SSF51735">
    <property type="entry name" value="NAD(P)-binding Rossmann-fold domains"/>
    <property type="match status" value="1"/>
</dbReference>
<dbReference type="InterPro" id="IPR013149">
    <property type="entry name" value="ADH-like_C"/>
</dbReference>
<evidence type="ECO:0000259" key="4">
    <source>
        <dbReference type="SMART" id="SM00829"/>
    </source>
</evidence>
<keyword evidence="2" id="KW-0862">Zinc</keyword>
<dbReference type="Gene3D" id="3.40.50.720">
    <property type="entry name" value="NAD(P)-binding Rossmann-like Domain"/>
    <property type="match status" value="1"/>
</dbReference>
<sequence length="351" mass="38200">MKAAVLNEWEQILYKEVPEPKLQEEEVLIRVKYAGVCGSDVTIYKGKHPTARTPVIPGHEFVGVIEEVRSIKRNDLQPGDRVVVEPLISCGECAACSSGNWHVCRTLKLLGIHTDGGFAQYVKAPAAKVIKLKDSISDRIAALTEPFAVGFHVNQRAGIKAGDKALIIGGGPIGLVIGIAAKRCGAEKVVFTELNDARIEIIKSFGFDAINPKRQDVTDLSAELTNGAGYDVVFEVSGSQGGLSSAIELCAIRGTVVLVGFPHKQPEIDVLKVIFKEINVVGSRVYTFQDFTRTVRMLEEIVESGQFDLDRIISDTMPMEQAEEAIRRMIAGDNLGKILLDCNVSGRERGL</sequence>
<keyword evidence="6" id="KW-1185">Reference proteome</keyword>
<name>A0ABW5SRP9_9BACL</name>
<dbReference type="EMBL" id="JBHUMJ010000003">
    <property type="protein sequence ID" value="MFD2701894.1"/>
    <property type="molecule type" value="Genomic_DNA"/>
</dbReference>
<dbReference type="InterPro" id="IPR050129">
    <property type="entry name" value="Zn_alcohol_dh"/>
</dbReference>
<dbReference type="PANTHER" id="PTHR43401">
    <property type="entry name" value="L-THREONINE 3-DEHYDROGENASE"/>
    <property type="match status" value="1"/>
</dbReference>
<dbReference type="InterPro" id="IPR011032">
    <property type="entry name" value="GroES-like_sf"/>
</dbReference>
<dbReference type="InterPro" id="IPR020843">
    <property type="entry name" value="ER"/>
</dbReference>
<proteinExistence type="predicted"/>
<dbReference type="Pfam" id="PF00107">
    <property type="entry name" value="ADH_zinc_N"/>
    <property type="match status" value="1"/>
</dbReference>
<comment type="caution">
    <text evidence="5">The sequence shown here is derived from an EMBL/GenBank/DDBJ whole genome shotgun (WGS) entry which is preliminary data.</text>
</comment>
<dbReference type="Proteomes" id="UP001597540">
    <property type="component" value="Unassembled WGS sequence"/>
</dbReference>
<dbReference type="Gene3D" id="3.90.180.10">
    <property type="entry name" value="Medium-chain alcohol dehydrogenases, catalytic domain"/>
    <property type="match status" value="1"/>
</dbReference>
<dbReference type="RefSeq" id="WP_076314742.1">
    <property type="nucleotide sequence ID" value="NZ_JBHUMJ010000003.1"/>
</dbReference>
<gene>
    <name evidence="5" type="ORF">ACFSVM_15630</name>
</gene>
<evidence type="ECO:0000313" key="6">
    <source>
        <dbReference type="Proteomes" id="UP001597540"/>
    </source>
</evidence>
<evidence type="ECO:0000256" key="1">
    <source>
        <dbReference type="ARBA" id="ARBA00022723"/>
    </source>
</evidence>
<accession>A0ABW5SRP9</accession>
<protein>
    <submittedName>
        <fullName evidence="5">Zinc-binding dehydrogenase</fullName>
    </submittedName>
</protein>
<dbReference type="SMART" id="SM00829">
    <property type="entry name" value="PKS_ER"/>
    <property type="match status" value="1"/>
</dbReference>
<evidence type="ECO:0000256" key="2">
    <source>
        <dbReference type="ARBA" id="ARBA00022833"/>
    </source>
</evidence>
<dbReference type="PANTHER" id="PTHR43401:SF2">
    <property type="entry name" value="L-THREONINE 3-DEHYDROGENASE"/>
    <property type="match status" value="1"/>
</dbReference>
<dbReference type="InterPro" id="IPR036291">
    <property type="entry name" value="NAD(P)-bd_dom_sf"/>
</dbReference>
<organism evidence="5 6">
    <name type="scientific">Paenibacillus shunpengii</name>
    <dbReference type="NCBI Taxonomy" id="2054424"/>
    <lineage>
        <taxon>Bacteria</taxon>
        <taxon>Bacillati</taxon>
        <taxon>Bacillota</taxon>
        <taxon>Bacilli</taxon>
        <taxon>Bacillales</taxon>
        <taxon>Paenibacillaceae</taxon>
        <taxon>Paenibacillus</taxon>
    </lineage>
</organism>
<dbReference type="InterPro" id="IPR013154">
    <property type="entry name" value="ADH-like_N"/>
</dbReference>